<dbReference type="AlphaFoldDB" id="A0A0L0QJZ3"/>
<dbReference type="OrthoDB" id="2052561at2"/>
<organism evidence="2 3">
    <name type="scientific">Virgibacillus pantothenticus</name>
    <dbReference type="NCBI Taxonomy" id="1473"/>
    <lineage>
        <taxon>Bacteria</taxon>
        <taxon>Bacillati</taxon>
        <taxon>Bacillota</taxon>
        <taxon>Bacilli</taxon>
        <taxon>Bacillales</taxon>
        <taxon>Bacillaceae</taxon>
        <taxon>Virgibacillus</taxon>
    </lineage>
</organism>
<dbReference type="GeneID" id="66871858"/>
<dbReference type="Pfam" id="PF01695">
    <property type="entry name" value="IstB_IS21"/>
    <property type="match status" value="1"/>
</dbReference>
<dbReference type="RefSeq" id="WP_050351373.1">
    <property type="nucleotide sequence ID" value="NZ_BOSN01000003.1"/>
</dbReference>
<evidence type="ECO:0000313" key="3">
    <source>
        <dbReference type="Proteomes" id="UP000036780"/>
    </source>
</evidence>
<name>A0A0L0QJZ3_VIRPA</name>
<keyword evidence="3" id="KW-1185">Reference proteome</keyword>
<protein>
    <recommendedName>
        <fullName evidence="1">IstB-like ATP-binding domain-containing protein</fullName>
    </recommendedName>
</protein>
<sequence>MKQVIDTYCESLKLSTIQSEWRTLTKEASKDNTPYHAFLEKLLEMENQARIERSRQTLLKLARLPFRKTLDTFMTLSIFF</sequence>
<dbReference type="PATRIC" id="fig|1473.5.peg.460"/>
<dbReference type="EMBL" id="LGTO01000007">
    <property type="protein sequence ID" value="KNE18881.1"/>
    <property type="molecule type" value="Genomic_DNA"/>
</dbReference>
<gene>
    <name evidence="2" type="ORF">AFK71_09840</name>
</gene>
<dbReference type="InterPro" id="IPR002611">
    <property type="entry name" value="IstB_ATP-bd"/>
</dbReference>
<dbReference type="Proteomes" id="UP000036780">
    <property type="component" value="Unassembled WGS sequence"/>
</dbReference>
<comment type="caution">
    <text evidence="2">The sequence shown here is derived from an EMBL/GenBank/DDBJ whole genome shotgun (WGS) entry which is preliminary data.</text>
</comment>
<dbReference type="GO" id="GO:0005524">
    <property type="term" value="F:ATP binding"/>
    <property type="evidence" value="ECO:0007669"/>
    <property type="project" value="InterPro"/>
</dbReference>
<feature type="domain" description="IstB-like ATP-binding" evidence="1">
    <location>
        <begin position="9"/>
        <end position="73"/>
    </location>
</feature>
<proteinExistence type="predicted"/>
<evidence type="ECO:0000259" key="1">
    <source>
        <dbReference type="Pfam" id="PF01695"/>
    </source>
</evidence>
<reference evidence="3" key="1">
    <citation type="submission" date="2015-07" db="EMBL/GenBank/DDBJ databases">
        <title>Fjat-10053 dsm26.</title>
        <authorList>
            <person name="Liu B."/>
            <person name="Wang J."/>
            <person name="Zhu Y."/>
            <person name="Liu G."/>
            <person name="Chen Q."/>
            <person name="Chen Z."/>
            <person name="Lan J."/>
            <person name="Che J."/>
            <person name="Ge C."/>
            <person name="Shi H."/>
            <person name="Pan Z."/>
            <person name="Liu X."/>
        </authorList>
    </citation>
    <scope>NUCLEOTIDE SEQUENCE [LARGE SCALE GENOMIC DNA]</scope>
    <source>
        <strain evidence="3">DSM 26</strain>
    </source>
</reference>
<accession>A0A0L0QJZ3</accession>
<evidence type="ECO:0000313" key="2">
    <source>
        <dbReference type="EMBL" id="KNE18881.1"/>
    </source>
</evidence>